<gene>
    <name evidence="4" type="ORF">PC110_g11236</name>
    <name evidence="3" type="ORF">PC113_g19267</name>
</gene>
<dbReference type="OrthoDB" id="126787at2759"/>
<feature type="compositionally biased region" description="Basic residues" evidence="1">
    <location>
        <begin position="83"/>
        <end position="96"/>
    </location>
</feature>
<dbReference type="Pfam" id="PF25597">
    <property type="entry name" value="SH3_retrovirus"/>
    <property type="match status" value="1"/>
</dbReference>
<comment type="caution">
    <text evidence="4">The sequence shown here is derived from an EMBL/GenBank/DDBJ whole genome shotgun (WGS) entry which is preliminary data.</text>
</comment>
<accession>A0A329S6M8</accession>
<keyword evidence="5" id="KW-1185">Reference proteome</keyword>
<proteinExistence type="predicted"/>
<sequence>MIVGIGVETKGYRVYLPKDRKVVTTQHVKNIETLDRTQNEQIQRLYLEEDDLDDEEEPAREQARSAEAGDIGEAPVASDRVKNGKKRSKKSKKKKTWTRERPVTRSVGRTGAAEAAPAAQQEEDTRDVVNNVVEVDPKNYGQATRSAHKESWLEVIAEELEDLEANGV</sequence>
<dbReference type="EMBL" id="RCMG01000972">
    <property type="protein sequence ID" value="KAG2840403.1"/>
    <property type="molecule type" value="Genomic_DNA"/>
</dbReference>
<evidence type="ECO:0000313" key="3">
    <source>
        <dbReference type="EMBL" id="KAG2840403.1"/>
    </source>
</evidence>
<evidence type="ECO:0000259" key="2">
    <source>
        <dbReference type="Pfam" id="PF25597"/>
    </source>
</evidence>
<feature type="region of interest" description="Disordered" evidence="1">
    <location>
        <begin position="47"/>
        <end position="128"/>
    </location>
</feature>
<reference evidence="4 5" key="1">
    <citation type="submission" date="2018-01" db="EMBL/GenBank/DDBJ databases">
        <title>Draft genome of the strawberry crown rot pathogen Phytophthora cactorum.</title>
        <authorList>
            <person name="Armitage A.D."/>
            <person name="Lysoe E."/>
            <person name="Nellist C.F."/>
            <person name="Harrison R.J."/>
            <person name="Brurberg M.B."/>
        </authorList>
    </citation>
    <scope>NUCLEOTIDE SEQUENCE [LARGE SCALE GENOMIC DNA]</scope>
    <source>
        <strain evidence="4 5">10300</strain>
    </source>
</reference>
<dbReference type="Proteomes" id="UP000735874">
    <property type="component" value="Unassembled WGS sequence"/>
</dbReference>
<evidence type="ECO:0000313" key="5">
    <source>
        <dbReference type="Proteomes" id="UP000251314"/>
    </source>
</evidence>
<reference evidence="3" key="2">
    <citation type="submission" date="2018-10" db="EMBL/GenBank/DDBJ databases">
        <title>Effector identification in a new, highly contiguous assembly of the strawberry crown rot pathogen Phytophthora cactorum.</title>
        <authorList>
            <person name="Armitage A.D."/>
            <person name="Nellist C.F."/>
            <person name="Bates H."/>
            <person name="Vickerstaff R.J."/>
            <person name="Harrison R.J."/>
        </authorList>
    </citation>
    <scope>NUCLEOTIDE SEQUENCE</scope>
    <source>
        <strain evidence="3">15-7</strain>
    </source>
</reference>
<feature type="domain" description="Retroviral polymerase SH3-like" evidence="2">
    <location>
        <begin position="2"/>
        <end position="36"/>
    </location>
</feature>
<name>A0A329S6M8_9STRA</name>
<evidence type="ECO:0000313" key="4">
    <source>
        <dbReference type="EMBL" id="RAW32411.1"/>
    </source>
</evidence>
<dbReference type="Proteomes" id="UP000251314">
    <property type="component" value="Unassembled WGS sequence"/>
</dbReference>
<dbReference type="AlphaFoldDB" id="A0A329S6M8"/>
<dbReference type="InterPro" id="IPR057670">
    <property type="entry name" value="SH3_retrovirus"/>
</dbReference>
<feature type="compositionally biased region" description="Acidic residues" evidence="1">
    <location>
        <begin position="48"/>
        <end position="58"/>
    </location>
</feature>
<dbReference type="EMBL" id="MJFZ01000278">
    <property type="protein sequence ID" value="RAW32411.1"/>
    <property type="molecule type" value="Genomic_DNA"/>
</dbReference>
<dbReference type="VEuPathDB" id="FungiDB:PC110_g11236"/>
<evidence type="ECO:0000256" key="1">
    <source>
        <dbReference type="SAM" id="MobiDB-lite"/>
    </source>
</evidence>
<protein>
    <recommendedName>
        <fullName evidence="2">Retroviral polymerase SH3-like domain-containing protein</fullName>
    </recommendedName>
</protein>
<organism evidence="4 5">
    <name type="scientific">Phytophthora cactorum</name>
    <dbReference type="NCBI Taxonomy" id="29920"/>
    <lineage>
        <taxon>Eukaryota</taxon>
        <taxon>Sar</taxon>
        <taxon>Stramenopiles</taxon>
        <taxon>Oomycota</taxon>
        <taxon>Peronosporomycetes</taxon>
        <taxon>Peronosporales</taxon>
        <taxon>Peronosporaceae</taxon>
        <taxon>Phytophthora</taxon>
    </lineage>
</organism>